<feature type="chain" id="PRO_5040198109" evidence="2">
    <location>
        <begin position="26"/>
        <end position="136"/>
    </location>
</feature>
<comment type="caution">
    <text evidence="3">The sequence shown here is derived from an EMBL/GenBank/DDBJ whole genome shotgun (WGS) entry which is preliminary data.</text>
</comment>
<dbReference type="AlphaFoldDB" id="A0A9P9YY98"/>
<evidence type="ECO:0000313" key="4">
    <source>
        <dbReference type="Proteomes" id="UP001059596"/>
    </source>
</evidence>
<gene>
    <name evidence="3" type="ORF">M5D96_001491</name>
</gene>
<feature type="signal peptide" evidence="2">
    <location>
        <begin position="1"/>
        <end position="25"/>
    </location>
</feature>
<evidence type="ECO:0000313" key="3">
    <source>
        <dbReference type="EMBL" id="KAI8045311.1"/>
    </source>
</evidence>
<proteinExistence type="predicted"/>
<dbReference type="EMBL" id="JAMKOV010000001">
    <property type="protein sequence ID" value="KAI8045311.1"/>
    <property type="molecule type" value="Genomic_DNA"/>
</dbReference>
<evidence type="ECO:0000256" key="1">
    <source>
        <dbReference type="SAM" id="MobiDB-lite"/>
    </source>
</evidence>
<reference evidence="3" key="1">
    <citation type="journal article" date="2023" name="Genome Biol. Evol.">
        <title>Long-read-based Genome Assembly of Drosophila gunungcola Reveals Fewer Chemosensory Genes in Flower-breeding Species.</title>
        <authorList>
            <person name="Negi A."/>
            <person name="Liao B.Y."/>
            <person name="Yeh S.D."/>
        </authorList>
    </citation>
    <scope>NUCLEOTIDE SEQUENCE</scope>
    <source>
        <strain evidence="3">Sukarami</strain>
    </source>
</reference>
<keyword evidence="4" id="KW-1185">Reference proteome</keyword>
<sequence length="136" mass="15034">MHFALRQWRCLLVAICQLWPKFARAESQTKPNKFNNCCPEKLIGWVKIKAVAAEEEVVEGVGVEEAAVAVAIKRAVVEEVEPAVEPEIKTKAATATKVEPRKDRTKRQPQAVARKEARNSIGGNSNSNSYGNIKAH</sequence>
<organism evidence="3 4">
    <name type="scientific">Drosophila gunungcola</name>
    <name type="common">fruit fly</name>
    <dbReference type="NCBI Taxonomy" id="103775"/>
    <lineage>
        <taxon>Eukaryota</taxon>
        <taxon>Metazoa</taxon>
        <taxon>Ecdysozoa</taxon>
        <taxon>Arthropoda</taxon>
        <taxon>Hexapoda</taxon>
        <taxon>Insecta</taxon>
        <taxon>Pterygota</taxon>
        <taxon>Neoptera</taxon>
        <taxon>Endopterygota</taxon>
        <taxon>Diptera</taxon>
        <taxon>Brachycera</taxon>
        <taxon>Muscomorpha</taxon>
        <taxon>Ephydroidea</taxon>
        <taxon>Drosophilidae</taxon>
        <taxon>Drosophila</taxon>
        <taxon>Sophophora</taxon>
    </lineage>
</organism>
<accession>A0A9P9YY98</accession>
<feature type="compositionally biased region" description="Low complexity" evidence="1">
    <location>
        <begin position="119"/>
        <end position="136"/>
    </location>
</feature>
<dbReference type="Proteomes" id="UP001059596">
    <property type="component" value="Chromosome 3R"/>
</dbReference>
<protein>
    <submittedName>
        <fullName evidence="3">Uncharacterized protein</fullName>
    </submittedName>
</protein>
<keyword evidence="2" id="KW-0732">Signal</keyword>
<feature type="region of interest" description="Disordered" evidence="1">
    <location>
        <begin position="88"/>
        <end position="136"/>
    </location>
</feature>
<evidence type="ECO:0000256" key="2">
    <source>
        <dbReference type="SAM" id="SignalP"/>
    </source>
</evidence>
<name>A0A9P9YY98_9MUSC</name>